<accession>A0AA38P0R9</accession>
<evidence type="ECO:0000313" key="2">
    <source>
        <dbReference type="EMBL" id="KAJ3834203.1"/>
    </source>
</evidence>
<keyword evidence="3" id="KW-1185">Reference proteome</keyword>
<evidence type="ECO:0000313" key="3">
    <source>
        <dbReference type="Proteomes" id="UP001163846"/>
    </source>
</evidence>
<dbReference type="InterPro" id="IPR045341">
    <property type="entry name" value="DUF6532"/>
</dbReference>
<feature type="domain" description="DUF6532" evidence="1">
    <location>
        <begin position="21"/>
        <end position="164"/>
    </location>
</feature>
<gene>
    <name evidence="2" type="ORF">F5878DRAFT_664980</name>
</gene>
<sequence>MSYIGYLDNYRMSILKLLHLKNTSYYWSAIKQKIHPIVKMAYELPFSLQVSALPENCNSEYETKLTQETVEKLLMLNEFLKHGHDENISETNNIVHPGIRDSIIEAYYKDSAGITQKFPAQFSETVPLVPLAFIMTVVHNIIKVYAPSPVYKLQRTDGTYIKTYVVMSDVIDLSSENEVHWNKLLGILKSWAKSGCRAAGMSISGQGQERVRSAAALGLILD</sequence>
<organism evidence="2 3">
    <name type="scientific">Lentinula raphanica</name>
    <dbReference type="NCBI Taxonomy" id="153919"/>
    <lineage>
        <taxon>Eukaryota</taxon>
        <taxon>Fungi</taxon>
        <taxon>Dikarya</taxon>
        <taxon>Basidiomycota</taxon>
        <taxon>Agaricomycotina</taxon>
        <taxon>Agaricomycetes</taxon>
        <taxon>Agaricomycetidae</taxon>
        <taxon>Agaricales</taxon>
        <taxon>Marasmiineae</taxon>
        <taxon>Omphalotaceae</taxon>
        <taxon>Lentinula</taxon>
    </lineage>
</organism>
<name>A0AA38P0R9_9AGAR</name>
<dbReference type="Proteomes" id="UP001163846">
    <property type="component" value="Unassembled WGS sequence"/>
</dbReference>
<dbReference type="AlphaFoldDB" id="A0AA38P0R9"/>
<protein>
    <recommendedName>
        <fullName evidence="1">DUF6532 domain-containing protein</fullName>
    </recommendedName>
</protein>
<dbReference type="EMBL" id="MU806565">
    <property type="protein sequence ID" value="KAJ3834203.1"/>
    <property type="molecule type" value="Genomic_DNA"/>
</dbReference>
<dbReference type="Pfam" id="PF20149">
    <property type="entry name" value="DUF6532"/>
    <property type="match status" value="1"/>
</dbReference>
<comment type="caution">
    <text evidence="2">The sequence shown here is derived from an EMBL/GenBank/DDBJ whole genome shotgun (WGS) entry which is preliminary data.</text>
</comment>
<proteinExistence type="predicted"/>
<reference evidence="2" key="1">
    <citation type="submission" date="2022-08" db="EMBL/GenBank/DDBJ databases">
        <authorList>
            <consortium name="DOE Joint Genome Institute"/>
            <person name="Min B."/>
            <person name="Riley R."/>
            <person name="Sierra-Patev S."/>
            <person name="Naranjo-Ortiz M."/>
            <person name="Looney B."/>
            <person name="Konkel Z."/>
            <person name="Slot J.C."/>
            <person name="Sakamoto Y."/>
            <person name="Steenwyk J.L."/>
            <person name="Rokas A."/>
            <person name="Carro J."/>
            <person name="Camarero S."/>
            <person name="Ferreira P."/>
            <person name="Molpeceres G."/>
            <person name="Ruiz-Duenas F.J."/>
            <person name="Serrano A."/>
            <person name="Henrissat B."/>
            <person name="Drula E."/>
            <person name="Hughes K.W."/>
            <person name="Mata J.L."/>
            <person name="Ishikawa N.K."/>
            <person name="Vargas-Isla R."/>
            <person name="Ushijima S."/>
            <person name="Smith C.A."/>
            <person name="Ahrendt S."/>
            <person name="Andreopoulos W."/>
            <person name="He G."/>
            <person name="Labutti K."/>
            <person name="Lipzen A."/>
            <person name="Ng V."/>
            <person name="Sandor L."/>
            <person name="Barry K."/>
            <person name="Martinez A.T."/>
            <person name="Xiao Y."/>
            <person name="Gibbons J.G."/>
            <person name="Terashima K."/>
            <person name="Hibbett D.S."/>
            <person name="Grigoriev I.V."/>
        </authorList>
    </citation>
    <scope>NUCLEOTIDE SEQUENCE</scope>
    <source>
        <strain evidence="2">TFB9207</strain>
    </source>
</reference>
<evidence type="ECO:0000259" key="1">
    <source>
        <dbReference type="Pfam" id="PF20149"/>
    </source>
</evidence>